<dbReference type="EMBL" id="CADCVT010000303">
    <property type="protein sequence ID" value="CAA9518644.1"/>
    <property type="molecule type" value="Genomic_DNA"/>
</dbReference>
<dbReference type="GO" id="GO:0022857">
    <property type="term" value="F:transmembrane transporter activity"/>
    <property type="evidence" value="ECO:0007669"/>
    <property type="project" value="TreeGrafter"/>
</dbReference>
<feature type="non-terminal residue" evidence="10">
    <location>
        <position position="411"/>
    </location>
</feature>
<evidence type="ECO:0000256" key="2">
    <source>
        <dbReference type="ARBA" id="ARBA00022475"/>
    </source>
</evidence>
<name>A0A6J4TBY2_9ACTN</name>
<dbReference type="Pfam" id="PF02687">
    <property type="entry name" value="FtsX"/>
    <property type="match status" value="1"/>
</dbReference>
<evidence type="ECO:0000256" key="6">
    <source>
        <dbReference type="ARBA" id="ARBA00038076"/>
    </source>
</evidence>
<dbReference type="InterPro" id="IPR050250">
    <property type="entry name" value="Macrolide_Exporter_MacB"/>
</dbReference>
<feature type="transmembrane region" description="Helical" evidence="8">
    <location>
        <begin position="230"/>
        <end position="255"/>
    </location>
</feature>
<comment type="similarity">
    <text evidence="6">Belongs to the ABC-4 integral membrane protein family.</text>
</comment>
<dbReference type="GO" id="GO:0005886">
    <property type="term" value="C:plasma membrane"/>
    <property type="evidence" value="ECO:0007669"/>
    <property type="project" value="UniProtKB-SubCell"/>
</dbReference>
<sequence>MSRGRVLLAFLGILAAALVVGTSLTAAVSLSGGFERAADRADLPDLIVRFDEQSREDVAERLDALPNLETARYRTEISRVRLGYGSGDGHSHAGAIHIVEPGRRGYAIVDGRDVRGERDVVVEQGVANEWGLSVGDPLVVGERQSVRTIVGISVSPDNVAFPLAKVPRVYITADGVPPQFRPLPVNVALAWLRDTSQEDVTLTQARAVSFGLRDLRFVTRAGVQVLIGQAAGIVIALLVAFSLVAVATSGIMLGASARSEVARRLPSIGVRRAVGFSRRRVTADAARGGAVVAAPAAALGLLVGWLAMRGPTERLLESLNEIGPGWAIALWHFGAWLAIVALVAAASAWPTWRATSGPIAELLRGGEMATTRRRRRIPKPVEGSGPSPEVGRGLTPPHFWGWARLKMPAGL</sequence>
<feature type="domain" description="ABC3 transporter permease C-terminal" evidence="9">
    <location>
        <begin position="240"/>
        <end position="354"/>
    </location>
</feature>
<evidence type="ECO:0000259" key="9">
    <source>
        <dbReference type="Pfam" id="PF02687"/>
    </source>
</evidence>
<feature type="transmembrane region" description="Helical" evidence="8">
    <location>
        <begin position="328"/>
        <end position="349"/>
    </location>
</feature>
<feature type="region of interest" description="Disordered" evidence="7">
    <location>
        <begin position="370"/>
        <end position="390"/>
    </location>
</feature>
<keyword evidence="5 8" id="KW-0472">Membrane</keyword>
<reference evidence="10" key="1">
    <citation type="submission" date="2020-02" db="EMBL/GenBank/DDBJ databases">
        <authorList>
            <person name="Meier V. D."/>
        </authorList>
    </citation>
    <scope>NUCLEOTIDE SEQUENCE</scope>
    <source>
        <strain evidence="10">AVDCRST_MAG85</strain>
    </source>
</reference>
<gene>
    <name evidence="10" type="ORF">AVDCRST_MAG85-2772</name>
</gene>
<feature type="transmembrane region" description="Helical" evidence="8">
    <location>
        <begin position="288"/>
        <end position="308"/>
    </location>
</feature>
<accession>A0A6J4TBY2</accession>
<keyword evidence="3 8" id="KW-0812">Transmembrane</keyword>
<dbReference type="PANTHER" id="PTHR30572">
    <property type="entry name" value="MEMBRANE COMPONENT OF TRANSPORTER-RELATED"/>
    <property type="match status" value="1"/>
</dbReference>
<keyword evidence="4 8" id="KW-1133">Transmembrane helix</keyword>
<dbReference type="PANTHER" id="PTHR30572:SF4">
    <property type="entry name" value="ABC TRANSPORTER PERMEASE YTRF"/>
    <property type="match status" value="1"/>
</dbReference>
<keyword evidence="2" id="KW-1003">Cell membrane</keyword>
<evidence type="ECO:0000313" key="10">
    <source>
        <dbReference type="EMBL" id="CAA9518644.1"/>
    </source>
</evidence>
<organism evidence="10">
    <name type="scientific">uncultured Solirubrobacteraceae bacterium</name>
    <dbReference type="NCBI Taxonomy" id="1162706"/>
    <lineage>
        <taxon>Bacteria</taxon>
        <taxon>Bacillati</taxon>
        <taxon>Actinomycetota</taxon>
        <taxon>Thermoleophilia</taxon>
        <taxon>Solirubrobacterales</taxon>
        <taxon>Solirubrobacteraceae</taxon>
        <taxon>environmental samples</taxon>
    </lineage>
</organism>
<evidence type="ECO:0000256" key="4">
    <source>
        <dbReference type="ARBA" id="ARBA00022989"/>
    </source>
</evidence>
<evidence type="ECO:0000256" key="3">
    <source>
        <dbReference type="ARBA" id="ARBA00022692"/>
    </source>
</evidence>
<protein>
    <recommendedName>
        <fullName evidence="9">ABC3 transporter permease C-terminal domain-containing protein</fullName>
    </recommendedName>
</protein>
<evidence type="ECO:0000256" key="7">
    <source>
        <dbReference type="SAM" id="MobiDB-lite"/>
    </source>
</evidence>
<dbReference type="InterPro" id="IPR003838">
    <property type="entry name" value="ABC3_permease_C"/>
</dbReference>
<evidence type="ECO:0000256" key="5">
    <source>
        <dbReference type="ARBA" id="ARBA00023136"/>
    </source>
</evidence>
<evidence type="ECO:0000256" key="8">
    <source>
        <dbReference type="SAM" id="Phobius"/>
    </source>
</evidence>
<dbReference type="AlphaFoldDB" id="A0A6J4TBY2"/>
<proteinExistence type="inferred from homology"/>
<comment type="subcellular location">
    <subcellularLocation>
        <location evidence="1">Cell membrane</location>
        <topology evidence="1">Multi-pass membrane protein</topology>
    </subcellularLocation>
</comment>
<evidence type="ECO:0000256" key="1">
    <source>
        <dbReference type="ARBA" id="ARBA00004651"/>
    </source>
</evidence>